<evidence type="ECO:0000313" key="2">
    <source>
        <dbReference type="Proteomes" id="UP000712281"/>
    </source>
</evidence>
<comment type="caution">
    <text evidence="1">The sequence shown here is derived from an EMBL/GenBank/DDBJ whole genome shotgun (WGS) entry which is preliminary data.</text>
</comment>
<name>A0A8S9H7E7_BRACR</name>
<gene>
    <name evidence="1" type="ORF">F2Q68_00034860</name>
</gene>
<sequence length="118" mass="13584">MYKEQTNAVVAKHDEEIEMNHIQAKLELLELAHAKVDDVNVPNIDWLKLGKQVKVADNKNFITSEEAGKIESQEHYRAILSMYKEQTNAVVAKHDEEIEMNHIQAKLELLDKLIEGHL</sequence>
<dbReference type="AlphaFoldDB" id="A0A8S9H7E7"/>
<proteinExistence type="predicted"/>
<reference evidence="1" key="1">
    <citation type="submission" date="2019-12" db="EMBL/GenBank/DDBJ databases">
        <title>Genome sequencing and annotation of Brassica cretica.</title>
        <authorList>
            <person name="Studholme D.J."/>
            <person name="Sarris P.F."/>
        </authorList>
    </citation>
    <scope>NUCLEOTIDE SEQUENCE</scope>
    <source>
        <strain evidence="1">PFS-001/15</strain>
        <tissue evidence="1">Leaf</tissue>
    </source>
</reference>
<accession>A0A8S9H7E7</accession>
<protein>
    <submittedName>
        <fullName evidence="1">Uncharacterized protein</fullName>
    </submittedName>
</protein>
<organism evidence="1 2">
    <name type="scientific">Brassica cretica</name>
    <name type="common">Mustard</name>
    <dbReference type="NCBI Taxonomy" id="69181"/>
    <lineage>
        <taxon>Eukaryota</taxon>
        <taxon>Viridiplantae</taxon>
        <taxon>Streptophyta</taxon>
        <taxon>Embryophyta</taxon>
        <taxon>Tracheophyta</taxon>
        <taxon>Spermatophyta</taxon>
        <taxon>Magnoliopsida</taxon>
        <taxon>eudicotyledons</taxon>
        <taxon>Gunneridae</taxon>
        <taxon>Pentapetalae</taxon>
        <taxon>rosids</taxon>
        <taxon>malvids</taxon>
        <taxon>Brassicales</taxon>
        <taxon>Brassicaceae</taxon>
        <taxon>Brassiceae</taxon>
        <taxon>Brassica</taxon>
    </lineage>
</organism>
<evidence type="ECO:0000313" key="1">
    <source>
        <dbReference type="EMBL" id="KAF2551918.1"/>
    </source>
</evidence>
<dbReference type="EMBL" id="QGKW02001988">
    <property type="protein sequence ID" value="KAF2551918.1"/>
    <property type="molecule type" value="Genomic_DNA"/>
</dbReference>
<dbReference type="Proteomes" id="UP000712281">
    <property type="component" value="Unassembled WGS sequence"/>
</dbReference>